<dbReference type="PANTHER" id="PTHR23354:SF62">
    <property type="entry name" value="MUSTARD, ISOFORM V"/>
    <property type="match status" value="1"/>
</dbReference>
<reference evidence="6 7" key="1">
    <citation type="submission" date="2013-07" db="EMBL/GenBank/DDBJ databases">
        <authorList>
            <person name="Stoco P.H."/>
            <person name="Wagner G."/>
            <person name="Gerber A."/>
            <person name="Zaha A."/>
            <person name="Thompson C."/>
            <person name="Bartholomeu D.C."/>
            <person name="Luckemeyer D.D."/>
            <person name="Bahia D."/>
            <person name="Loreto E."/>
            <person name="Prestes E.B."/>
            <person name="Lima F.M."/>
            <person name="Rodrigues-Luiz G."/>
            <person name="Vallejo G.A."/>
            <person name="Filho J.F."/>
            <person name="Monteiro K.M."/>
            <person name="Tyler K.M."/>
            <person name="de Almeida L.G."/>
            <person name="Ortiz M.F."/>
            <person name="Siervo M.A."/>
            <person name="de Moraes M.H."/>
            <person name="Cunha O.L."/>
            <person name="Mendonca-Neto R."/>
            <person name="Silva R."/>
            <person name="Teixeira S.M."/>
            <person name="Murta S.M."/>
            <person name="Sincero T.C."/>
            <person name="Mendes T.A."/>
            <person name="Urmenyi T.P."/>
            <person name="Silva V.G."/>
            <person name="da Rocha W.D."/>
            <person name="Andersson B."/>
            <person name="Romanha A.J."/>
            <person name="Steindel M."/>
            <person name="de Vasconcelos A.T."/>
            <person name="Grisard E.C."/>
        </authorList>
    </citation>
    <scope>NUCLEOTIDE SEQUENCE [LARGE SCALE GENOMIC DNA]</scope>
    <source>
        <strain evidence="6 7">SC58</strain>
    </source>
</reference>
<comment type="subcellular location">
    <subcellularLocation>
        <location evidence="1">Mitochondrion</location>
    </subcellularLocation>
</comment>
<dbReference type="Proteomes" id="UP000031737">
    <property type="component" value="Unassembled WGS sequence"/>
</dbReference>
<comment type="similarity">
    <text evidence="2">Belongs to the OXR1 family.</text>
</comment>
<keyword evidence="3" id="KW-0496">Mitochondrion</keyword>
<evidence type="ECO:0000256" key="3">
    <source>
        <dbReference type="ARBA" id="ARBA00023128"/>
    </source>
</evidence>
<keyword evidence="7" id="KW-1185">Reference proteome</keyword>
<dbReference type="AlphaFoldDB" id="A0A061IUA9"/>
<evidence type="ECO:0000256" key="2">
    <source>
        <dbReference type="ARBA" id="ARBA00009540"/>
    </source>
</evidence>
<evidence type="ECO:0000259" key="5">
    <source>
        <dbReference type="PROSITE" id="PS51886"/>
    </source>
</evidence>
<evidence type="ECO:0000313" key="6">
    <source>
        <dbReference type="EMBL" id="ESL06214.1"/>
    </source>
</evidence>
<dbReference type="GO" id="GO:0005739">
    <property type="term" value="C:mitochondrion"/>
    <property type="evidence" value="ECO:0007669"/>
    <property type="project" value="UniProtKB-SubCell"/>
</dbReference>
<dbReference type="PANTHER" id="PTHR23354">
    <property type="entry name" value="NUCLEOLAR PROTEIN 7/ESTROGEN RECEPTOR COACTIVATOR-RELATED"/>
    <property type="match status" value="1"/>
</dbReference>
<feature type="domain" description="TLDc" evidence="5">
    <location>
        <begin position="51"/>
        <end position="310"/>
    </location>
</feature>
<organism evidence="6 7">
    <name type="scientific">Trypanosoma rangeli SC58</name>
    <dbReference type="NCBI Taxonomy" id="429131"/>
    <lineage>
        <taxon>Eukaryota</taxon>
        <taxon>Discoba</taxon>
        <taxon>Euglenozoa</taxon>
        <taxon>Kinetoplastea</taxon>
        <taxon>Metakinetoplastina</taxon>
        <taxon>Trypanosomatida</taxon>
        <taxon>Trypanosomatidae</taxon>
        <taxon>Trypanosoma</taxon>
        <taxon>Herpetosoma</taxon>
    </lineage>
</organism>
<sequence length="396" mass="43229">MRQRPQRVPRRIVPPGVAVPLQRETTSFIVPCSCSLNTAALFPEGLPSPPLPLSRCELHELLLALPQRLHHSPWRVCYDTEHDGFSLQHFYRTMKQVRDEGEHGIGIFVVSDGVSNATLPTALEGTLSGPKNQSGGSATPNAVVLGCFTPEVPCLEHSQHAFFGTQDTFVFTYADVSRYAPEQVSGGRQSAVGMTPTHAAPGAGQLPLNRKTATHPSTLPVRLPAFSAPAVLPCILSVYPWTKEGNNEFIVCSNNFFGIGGGPDGAAIFVDASLSHGTSSVFCGTFASPPLGGRLRATLRHSEFMVLRMIWFKVKDRKEIFTCMNFSKCEPCDCGRVLEVDDGNCTVRAHHHGHNAAWHRCNESHQTLFGRVAGRGEGVVQVNDEKKEEKSHCVHM</sequence>
<evidence type="ECO:0000313" key="7">
    <source>
        <dbReference type="Proteomes" id="UP000031737"/>
    </source>
</evidence>
<accession>A0A061IUA9</accession>
<comment type="caution">
    <text evidence="6">The sequence shown here is derived from an EMBL/GenBank/DDBJ whole genome shotgun (WGS) entry which is preliminary data.</text>
</comment>
<dbReference type="VEuPathDB" id="TriTrypDB:TRSC58_06114"/>
<name>A0A061IUA9_TRYRA</name>
<dbReference type="InterPro" id="IPR006571">
    <property type="entry name" value="TLDc_dom"/>
</dbReference>
<evidence type="ECO:0000256" key="1">
    <source>
        <dbReference type="ARBA" id="ARBA00004173"/>
    </source>
</evidence>
<evidence type="ECO:0000256" key="4">
    <source>
        <dbReference type="ARBA" id="ARBA00040604"/>
    </source>
</evidence>
<proteinExistence type="inferred from homology"/>
<dbReference type="Pfam" id="PF07534">
    <property type="entry name" value="TLD"/>
    <property type="match status" value="2"/>
</dbReference>
<dbReference type="PROSITE" id="PS51886">
    <property type="entry name" value="TLDC"/>
    <property type="match status" value="1"/>
</dbReference>
<dbReference type="SMART" id="SM00584">
    <property type="entry name" value="TLDc"/>
    <property type="match status" value="1"/>
</dbReference>
<gene>
    <name evidence="6" type="ORF">TRSC58_06114</name>
</gene>
<dbReference type="OrthoDB" id="26679at2759"/>
<protein>
    <recommendedName>
        <fullName evidence="4">Oxidation resistance protein 1</fullName>
    </recommendedName>
</protein>
<dbReference type="EMBL" id="AUPL01006114">
    <property type="protein sequence ID" value="ESL06214.1"/>
    <property type="molecule type" value="Genomic_DNA"/>
</dbReference>